<dbReference type="Pfam" id="PF01547">
    <property type="entry name" value="SBP_bac_1"/>
    <property type="match status" value="1"/>
</dbReference>
<dbReference type="RefSeq" id="WP_055659532.1">
    <property type="nucleotide sequence ID" value="NZ_CABIXC010000019.1"/>
</dbReference>
<organism evidence="3 4">
    <name type="scientific">Hungatella hathewayi</name>
    <dbReference type="NCBI Taxonomy" id="154046"/>
    <lineage>
        <taxon>Bacteria</taxon>
        <taxon>Bacillati</taxon>
        <taxon>Bacillota</taxon>
        <taxon>Clostridia</taxon>
        <taxon>Lachnospirales</taxon>
        <taxon>Lachnospiraceae</taxon>
        <taxon>Hungatella</taxon>
    </lineage>
</organism>
<sequence length="449" mass="48905">MKRKLTAVLTVALAAGIMVTGCGSSSSGTTAKESAATTAGDTTAAGDTSAAGDTATEAAKSGEVTTIRFYGSDSEYNQNIVAGFQSENPDIKVEIVPVDFDNAEQIIKTGIASGDPVDVSFFWGSQINAFTDDNMAYDITPYLTENNNEWKDTFVPAYIDAGMVDGKYYAVSYQPVIETIFYNKDLFTQYNVALPKTWDEFVEACKVFKDNGIYGVGNWNGQNHQLLQFAYQYMANDGTLEEYVAGKGDFTQCEGLKKCLENWKSVYDAGYWYPGEGALTSTKDQTQAAWYQGKVAMLFDAGSNAGEYTKNSEFEVGILPFPYVAEGGKYALNTVTNALFIPANAKHPEEAVRFMKYYTSDAGIEEIIKSGRLPATISMQDKVDSEILKDLLATTVGDNVVGYKQMQGLSSEINSFLQNDMVGMVCTGTSVEDTLEQLEDLKQATVKGE</sequence>
<dbReference type="InterPro" id="IPR050490">
    <property type="entry name" value="Bact_solute-bd_prot1"/>
</dbReference>
<gene>
    <name evidence="3" type="ORF">ERS852407_05165</name>
</gene>
<evidence type="ECO:0000313" key="4">
    <source>
        <dbReference type="Proteomes" id="UP000095651"/>
    </source>
</evidence>
<protein>
    <submittedName>
        <fullName evidence="3">Sugar ABC transporter periplasmic protein</fullName>
    </submittedName>
</protein>
<dbReference type="Gene3D" id="3.40.190.10">
    <property type="entry name" value="Periplasmic binding protein-like II"/>
    <property type="match status" value="1"/>
</dbReference>
<dbReference type="Proteomes" id="UP000095651">
    <property type="component" value="Unassembled WGS sequence"/>
</dbReference>
<evidence type="ECO:0000256" key="1">
    <source>
        <dbReference type="SAM" id="MobiDB-lite"/>
    </source>
</evidence>
<dbReference type="PROSITE" id="PS51257">
    <property type="entry name" value="PROKAR_LIPOPROTEIN"/>
    <property type="match status" value="1"/>
</dbReference>
<dbReference type="PANTHER" id="PTHR43649">
    <property type="entry name" value="ARABINOSE-BINDING PROTEIN-RELATED"/>
    <property type="match status" value="1"/>
</dbReference>
<reference evidence="3 4" key="1">
    <citation type="submission" date="2015-09" db="EMBL/GenBank/DDBJ databases">
        <authorList>
            <consortium name="Pathogen Informatics"/>
        </authorList>
    </citation>
    <scope>NUCLEOTIDE SEQUENCE [LARGE SCALE GENOMIC DNA]</scope>
    <source>
        <strain evidence="3 4">2789STDY5608850</strain>
    </source>
</reference>
<dbReference type="SUPFAM" id="SSF53850">
    <property type="entry name" value="Periplasmic binding protein-like II"/>
    <property type="match status" value="1"/>
</dbReference>
<feature type="signal peptide" evidence="2">
    <location>
        <begin position="1"/>
        <end position="20"/>
    </location>
</feature>
<dbReference type="AlphaFoldDB" id="A0A174KZV9"/>
<feature type="chain" id="PRO_5038858354" evidence="2">
    <location>
        <begin position="21"/>
        <end position="449"/>
    </location>
</feature>
<name>A0A174KZV9_9FIRM</name>
<dbReference type="PANTHER" id="PTHR43649:SF14">
    <property type="entry name" value="BLR3389 PROTEIN"/>
    <property type="match status" value="1"/>
</dbReference>
<evidence type="ECO:0000256" key="2">
    <source>
        <dbReference type="SAM" id="SignalP"/>
    </source>
</evidence>
<proteinExistence type="predicted"/>
<keyword evidence="2" id="KW-0732">Signal</keyword>
<feature type="region of interest" description="Disordered" evidence="1">
    <location>
        <begin position="23"/>
        <end position="57"/>
    </location>
</feature>
<evidence type="ECO:0000313" key="3">
    <source>
        <dbReference type="EMBL" id="CUP16231.1"/>
    </source>
</evidence>
<accession>A0A174KZV9</accession>
<dbReference type="CDD" id="cd13585">
    <property type="entry name" value="PBP2_TMBP_like"/>
    <property type="match status" value="1"/>
</dbReference>
<dbReference type="InterPro" id="IPR006059">
    <property type="entry name" value="SBP"/>
</dbReference>
<dbReference type="EMBL" id="CYZE01000019">
    <property type="protein sequence ID" value="CUP16231.1"/>
    <property type="molecule type" value="Genomic_DNA"/>
</dbReference>